<evidence type="ECO:0000256" key="4">
    <source>
        <dbReference type="ARBA" id="ARBA00022485"/>
    </source>
</evidence>
<evidence type="ECO:0000256" key="6">
    <source>
        <dbReference type="ARBA" id="ARBA00023004"/>
    </source>
</evidence>
<dbReference type="AlphaFoldDB" id="A0A9X8QS78"/>
<evidence type="ECO:0000313" key="14">
    <source>
        <dbReference type="EMBL" id="SHL73604.1"/>
    </source>
</evidence>
<dbReference type="InterPro" id="IPR034768">
    <property type="entry name" value="4FE4S_WBL"/>
</dbReference>
<comment type="similarity">
    <text evidence="3">Belongs to the WhiB family.</text>
</comment>
<keyword evidence="6" id="KW-0408">Iron</keyword>
<evidence type="ECO:0000256" key="10">
    <source>
        <dbReference type="ARBA" id="ARBA00023157"/>
    </source>
</evidence>
<feature type="region of interest" description="Disordered" evidence="12">
    <location>
        <begin position="62"/>
        <end position="83"/>
    </location>
</feature>
<reference evidence="15" key="1">
    <citation type="submission" date="2016-11" db="EMBL/GenBank/DDBJ databases">
        <authorList>
            <person name="Jaros S."/>
            <person name="Januszkiewicz K."/>
            <person name="Wedrychowicz H."/>
        </authorList>
    </citation>
    <scope>NUCLEOTIDE SEQUENCE [LARGE SCALE GENOMIC DNA]</scope>
    <source>
        <strain evidence="15">CGMCC 4.3555</strain>
    </source>
</reference>
<dbReference type="GO" id="GO:0045454">
    <property type="term" value="P:cell redox homeostasis"/>
    <property type="evidence" value="ECO:0007669"/>
    <property type="project" value="TreeGrafter"/>
</dbReference>
<evidence type="ECO:0000256" key="11">
    <source>
        <dbReference type="ARBA" id="ARBA00023163"/>
    </source>
</evidence>
<dbReference type="GO" id="GO:0046872">
    <property type="term" value="F:metal ion binding"/>
    <property type="evidence" value="ECO:0007669"/>
    <property type="project" value="UniProtKB-KW"/>
</dbReference>
<keyword evidence="11" id="KW-0804">Transcription</keyword>
<dbReference type="GO" id="GO:0051539">
    <property type="term" value="F:4 iron, 4 sulfur cluster binding"/>
    <property type="evidence" value="ECO:0007669"/>
    <property type="project" value="UniProtKB-KW"/>
</dbReference>
<gene>
    <name evidence="14" type="ORF">SAMN05216268_10620</name>
</gene>
<evidence type="ECO:0000256" key="2">
    <source>
        <dbReference type="ARBA" id="ARBA00004496"/>
    </source>
</evidence>
<dbReference type="PROSITE" id="PS51674">
    <property type="entry name" value="4FE4S_WBL"/>
    <property type="match status" value="1"/>
</dbReference>
<evidence type="ECO:0000256" key="3">
    <source>
        <dbReference type="ARBA" id="ARBA00006597"/>
    </source>
</evidence>
<dbReference type="PANTHER" id="PTHR38839:SF4">
    <property type="entry name" value="TRANSCRIPTIONAL REGULATOR WHIB"/>
    <property type="match status" value="1"/>
</dbReference>
<dbReference type="PANTHER" id="PTHR38839">
    <property type="entry name" value="TRANSCRIPTIONAL REGULATOR WHID-RELATED"/>
    <property type="match status" value="1"/>
</dbReference>
<evidence type="ECO:0000256" key="1">
    <source>
        <dbReference type="ARBA" id="ARBA00001966"/>
    </source>
</evidence>
<evidence type="ECO:0000256" key="9">
    <source>
        <dbReference type="ARBA" id="ARBA00023125"/>
    </source>
</evidence>
<keyword evidence="8" id="KW-0805">Transcription regulation</keyword>
<keyword evidence="5" id="KW-0479">Metal-binding</keyword>
<name>A0A9X8QS78_9ACTN</name>
<dbReference type="GO" id="GO:0003677">
    <property type="term" value="F:DNA binding"/>
    <property type="evidence" value="ECO:0007669"/>
    <property type="project" value="UniProtKB-KW"/>
</dbReference>
<sequence>MTGIWQDQALCAQTDPEIFAPDVYNAATTRDAKDICNRCEVRRECLADALAEEGADAIQLRAAVRGGTTPRERHDISRKPAAA</sequence>
<dbReference type="InterPro" id="IPR003482">
    <property type="entry name" value="Whib"/>
</dbReference>
<evidence type="ECO:0000313" key="15">
    <source>
        <dbReference type="Proteomes" id="UP000184388"/>
    </source>
</evidence>
<keyword evidence="7" id="KW-0411">Iron-sulfur</keyword>
<keyword evidence="9" id="KW-0238">DNA-binding</keyword>
<evidence type="ECO:0000256" key="8">
    <source>
        <dbReference type="ARBA" id="ARBA00023015"/>
    </source>
</evidence>
<dbReference type="Proteomes" id="UP000184388">
    <property type="component" value="Unassembled WGS sequence"/>
</dbReference>
<dbReference type="GO" id="GO:0005737">
    <property type="term" value="C:cytoplasm"/>
    <property type="evidence" value="ECO:0007669"/>
    <property type="project" value="UniProtKB-SubCell"/>
</dbReference>
<feature type="compositionally biased region" description="Basic and acidic residues" evidence="12">
    <location>
        <begin position="70"/>
        <end position="83"/>
    </location>
</feature>
<comment type="subcellular location">
    <subcellularLocation>
        <location evidence="2">Cytoplasm</location>
    </subcellularLocation>
</comment>
<dbReference type="Pfam" id="PF02467">
    <property type="entry name" value="Whib"/>
    <property type="match status" value="1"/>
</dbReference>
<comment type="caution">
    <text evidence="14">The sequence shown here is derived from an EMBL/GenBank/DDBJ whole genome shotgun (WGS) entry which is preliminary data.</text>
</comment>
<comment type="cofactor">
    <cofactor evidence="1">
        <name>[4Fe-4S] cluster</name>
        <dbReference type="ChEBI" id="CHEBI:49883"/>
    </cofactor>
</comment>
<keyword evidence="10" id="KW-1015">Disulfide bond</keyword>
<proteinExistence type="inferred from homology"/>
<evidence type="ECO:0000256" key="12">
    <source>
        <dbReference type="SAM" id="MobiDB-lite"/>
    </source>
</evidence>
<accession>A0A9X8QS78</accession>
<protein>
    <submittedName>
        <fullName evidence="14">WhiB family transcriptional regulator, redox-sensing transcriptional regulator</fullName>
    </submittedName>
</protein>
<evidence type="ECO:0000256" key="5">
    <source>
        <dbReference type="ARBA" id="ARBA00022723"/>
    </source>
</evidence>
<evidence type="ECO:0000256" key="7">
    <source>
        <dbReference type="ARBA" id="ARBA00023014"/>
    </source>
</evidence>
<feature type="domain" description="4Fe-4S Wbl-type" evidence="13">
    <location>
        <begin position="10"/>
        <end position="75"/>
    </location>
</feature>
<dbReference type="RefSeq" id="WP_073444568.1">
    <property type="nucleotide sequence ID" value="NZ_FRBK01000006.1"/>
</dbReference>
<dbReference type="GO" id="GO:0047134">
    <property type="term" value="F:protein-disulfide reductase [NAD(P)H] activity"/>
    <property type="evidence" value="ECO:0007669"/>
    <property type="project" value="TreeGrafter"/>
</dbReference>
<dbReference type="GO" id="GO:0045892">
    <property type="term" value="P:negative regulation of DNA-templated transcription"/>
    <property type="evidence" value="ECO:0007669"/>
    <property type="project" value="TreeGrafter"/>
</dbReference>
<organism evidence="14 15">
    <name type="scientific">Streptomyces yunnanensis</name>
    <dbReference type="NCBI Taxonomy" id="156453"/>
    <lineage>
        <taxon>Bacteria</taxon>
        <taxon>Bacillati</taxon>
        <taxon>Actinomycetota</taxon>
        <taxon>Actinomycetes</taxon>
        <taxon>Kitasatosporales</taxon>
        <taxon>Streptomycetaceae</taxon>
        <taxon>Streptomyces</taxon>
    </lineage>
</organism>
<evidence type="ECO:0000259" key="13">
    <source>
        <dbReference type="PROSITE" id="PS51674"/>
    </source>
</evidence>
<keyword evidence="4" id="KW-0004">4Fe-4S</keyword>
<dbReference type="EMBL" id="FRBK01000006">
    <property type="protein sequence ID" value="SHL73604.1"/>
    <property type="molecule type" value="Genomic_DNA"/>
</dbReference>